<keyword evidence="6" id="KW-1185">Reference proteome</keyword>
<evidence type="ECO:0000256" key="3">
    <source>
        <dbReference type="ARBA" id="ARBA00023004"/>
    </source>
</evidence>
<organism evidence="5 6">
    <name type="scientific">Nocardia caishijiensis</name>
    <dbReference type="NCBI Taxonomy" id="184756"/>
    <lineage>
        <taxon>Bacteria</taxon>
        <taxon>Bacillati</taxon>
        <taxon>Actinomycetota</taxon>
        <taxon>Actinomycetes</taxon>
        <taxon>Mycobacteriales</taxon>
        <taxon>Nocardiaceae</taxon>
        <taxon>Nocardia</taxon>
    </lineage>
</organism>
<evidence type="ECO:0000256" key="4">
    <source>
        <dbReference type="ARBA" id="ARBA00023014"/>
    </source>
</evidence>
<dbReference type="RefSeq" id="WP_067986492.1">
    <property type="nucleotide sequence ID" value="NZ_VMSD01000008.1"/>
</dbReference>
<keyword evidence="1" id="KW-0949">S-adenosyl-L-methionine</keyword>
<keyword evidence="2" id="KW-0479">Metal-binding</keyword>
<dbReference type="InterPro" id="IPR058240">
    <property type="entry name" value="rSAM_sf"/>
</dbReference>
<evidence type="ECO:0000256" key="2">
    <source>
        <dbReference type="ARBA" id="ARBA00022723"/>
    </source>
</evidence>
<dbReference type="InterPro" id="IPR007197">
    <property type="entry name" value="rSAM"/>
</dbReference>
<gene>
    <name evidence="5" type="ORF">FNL39_10889</name>
</gene>
<dbReference type="EMBL" id="VMSD01000008">
    <property type="protein sequence ID" value="KAF0845281.1"/>
    <property type="molecule type" value="Genomic_DNA"/>
</dbReference>
<sequence length="222" mass="24367">MNDTEGTLLLSRLHHPVRNLGFGVRAGIWFQGCTVYCRGCIARDTWPFDPDRTYAIAGVLDWLTALPAEQVDGVTISGGEPTDQPAALAALLAGIHAWRGERDIDVLLYSGRDTAFLAEEFGWLAATVDVLVSEPYLLDRADGCALRGSRNQIVQTFSELGARRYPLASLEDDYGPQRNHVSVAVDNGSIWTVGIPLPGDMAAFRTRMTELGIETKRTSWLM</sequence>
<protein>
    <submittedName>
        <fullName evidence="5">Anaerobic ribonucleoside-triphosphate reductase activating protein</fullName>
    </submittedName>
</protein>
<dbReference type="Proteomes" id="UP000798951">
    <property type="component" value="Unassembled WGS sequence"/>
</dbReference>
<dbReference type="Gene3D" id="3.20.20.70">
    <property type="entry name" value="Aldolase class I"/>
    <property type="match status" value="1"/>
</dbReference>
<keyword evidence="3" id="KW-0408">Iron</keyword>
<keyword evidence="4" id="KW-0411">Iron-sulfur</keyword>
<proteinExistence type="predicted"/>
<name>A0ABQ6YIK5_9NOCA</name>
<dbReference type="SFLD" id="SFLDS00029">
    <property type="entry name" value="Radical_SAM"/>
    <property type="match status" value="1"/>
</dbReference>
<dbReference type="Pfam" id="PF13353">
    <property type="entry name" value="Fer4_12"/>
    <property type="match status" value="1"/>
</dbReference>
<dbReference type="InterPro" id="IPR013785">
    <property type="entry name" value="Aldolase_TIM"/>
</dbReference>
<comment type="caution">
    <text evidence="5">The sequence shown here is derived from an EMBL/GenBank/DDBJ whole genome shotgun (WGS) entry which is preliminary data.</text>
</comment>
<evidence type="ECO:0000256" key="1">
    <source>
        <dbReference type="ARBA" id="ARBA00022691"/>
    </source>
</evidence>
<evidence type="ECO:0000313" key="5">
    <source>
        <dbReference type="EMBL" id="KAF0845281.1"/>
    </source>
</evidence>
<dbReference type="SUPFAM" id="SSF102114">
    <property type="entry name" value="Radical SAM enzymes"/>
    <property type="match status" value="1"/>
</dbReference>
<evidence type="ECO:0000313" key="6">
    <source>
        <dbReference type="Proteomes" id="UP000798951"/>
    </source>
</evidence>
<accession>A0ABQ6YIK5</accession>
<reference evidence="5 6" key="1">
    <citation type="submission" date="2019-07" db="EMBL/GenBank/DDBJ databases">
        <title>Genomic Encyclopedia of Type Strains, Phase IV (KMG-IV): sequencing the most valuable type-strain genomes for metagenomic binning, comparative biology and taxonomic classification.</title>
        <authorList>
            <person name="Goeker M."/>
        </authorList>
    </citation>
    <scope>NUCLEOTIDE SEQUENCE [LARGE SCALE GENOMIC DNA]</scope>
    <source>
        <strain evidence="5 6">DSM 44831</strain>
    </source>
</reference>